<evidence type="ECO:0000256" key="3">
    <source>
        <dbReference type="PROSITE-ProRule" id="PRU00433"/>
    </source>
</evidence>
<sequence length="243" mass="26606">MRTVLAILLVICALRPLSAQEDLRLAVPGALEKSGFAQFLVPRFVLKTGVRITRVGEDEAAQMRFTTDGRALFEGLGERWALAHEGGAGAERFADWLRSDIGLRTIESFVAPDGSRFSTQIKAAAIAPVLNYDGDPVKGEQLSLRMCGRCHVINEKNRMNGMGATPSFAVLRTLSDWDDRFATFHLRNPHPSFTQIEDITDPFDPSLPSPIVPMEMTQADLEAIVAYVSGLPPADLGDPLQTQ</sequence>
<keyword evidence="1 3" id="KW-0479">Metal-binding</keyword>
<dbReference type="Proteomes" id="UP001138661">
    <property type="component" value="Unassembled WGS sequence"/>
</dbReference>
<keyword evidence="3" id="KW-0349">Heme</keyword>
<evidence type="ECO:0000313" key="7">
    <source>
        <dbReference type="Proteomes" id="UP001138661"/>
    </source>
</evidence>
<organism evidence="6 7">
    <name type="scientific">Roseobacter insulae</name>
    <dbReference type="NCBI Taxonomy" id="2859783"/>
    <lineage>
        <taxon>Bacteria</taxon>
        <taxon>Pseudomonadati</taxon>
        <taxon>Pseudomonadota</taxon>
        <taxon>Alphaproteobacteria</taxon>
        <taxon>Rhodobacterales</taxon>
        <taxon>Roseobacteraceae</taxon>
        <taxon>Roseobacter</taxon>
    </lineage>
</organism>
<protein>
    <submittedName>
        <fullName evidence="6">Cytochrome c</fullName>
    </submittedName>
</protein>
<keyword evidence="7" id="KW-1185">Reference proteome</keyword>
<keyword evidence="2 3" id="KW-0408">Iron</keyword>
<feature type="domain" description="Cytochrome c" evidence="5">
    <location>
        <begin position="134"/>
        <end position="232"/>
    </location>
</feature>
<evidence type="ECO:0000256" key="2">
    <source>
        <dbReference type="ARBA" id="ARBA00023004"/>
    </source>
</evidence>
<dbReference type="RefSeq" id="WP_219506199.1">
    <property type="nucleotide sequence ID" value="NZ_JAHXDN010000006.1"/>
</dbReference>
<dbReference type="AlphaFoldDB" id="A0A9X1K2A9"/>
<feature type="signal peptide" evidence="4">
    <location>
        <begin position="1"/>
        <end position="19"/>
    </location>
</feature>
<evidence type="ECO:0000256" key="4">
    <source>
        <dbReference type="SAM" id="SignalP"/>
    </source>
</evidence>
<dbReference type="EMBL" id="JAHXDN010000006">
    <property type="protein sequence ID" value="MBW4710054.1"/>
    <property type="molecule type" value="Genomic_DNA"/>
</dbReference>
<feature type="chain" id="PRO_5040965187" evidence="4">
    <location>
        <begin position="20"/>
        <end position="243"/>
    </location>
</feature>
<gene>
    <name evidence="6" type="ORF">KX928_19900</name>
</gene>
<accession>A0A9X1K2A9</accession>
<proteinExistence type="predicted"/>
<evidence type="ECO:0000259" key="5">
    <source>
        <dbReference type="PROSITE" id="PS51007"/>
    </source>
</evidence>
<dbReference type="Pfam" id="PF00034">
    <property type="entry name" value="Cytochrom_C"/>
    <property type="match status" value="1"/>
</dbReference>
<dbReference type="GO" id="GO:0020037">
    <property type="term" value="F:heme binding"/>
    <property type="evidence" value="ECO:0007669"/>
    <property type="project" value="InterPro"/>
</dbReference>
<name>A0A9X1K2A9_9RHOB</name>
<evidence type="ECO:0000313" key="6">
    <source>
        <dbReference type="EMBL" id="MBW4710054.1"/>
    </source>
</evidence>
<reference evidence="6" key="1">
    <citation type="submission" date="2021-07" db="EMBL/GenBank/DDBJ databases">
        <title>Roseobacter insulae sp. nov., isolated from a tidal flat.</title>
        <authorList>
            <person name="Park S."/>
            <person name="Yoon J.-H."/>
        </authorList>
    </citation>
    <scope>NUCLEOTIDE SEQUENCE</scope>
    <source>
        <strain evidence="6">YSTF-M11</strain>
    </source>
</reference>
<comment type="caution">
    <text evidence="6">The sequence shown here is derived from an EMBL/GenBank/DDBJ whole genome shotgun (WGS) entry which is preliminary data.</text>
</comment>
<dbReference type="GO" id="GO:0009055">
    <property type="term" value="F:electron transfer activity"/>
    <property type="evidence" value="ECO:0007669"/>
    <property type="project" value="InterPro"/>
</dbReference>
<dbReference type="PROSITE" id="PS51007">
    <property type="entry name" value="CYTC"/>
    <property type="match status" value="1"/>
</dbReference>
<evidence type="ECO:0000256" key="1">
    <source>
        <dbReference type="ARBA" id="ARBA00022723"/>
    </source>
</evidence>
<dbReference type="InterPro" id="IPR009056">
    <property type="entry name" value="Cyt_c-like_dom"/>
</dbReference>
<keyword evidence="4" id="KW-0732">Signal</keyword>
<dbReference type="GO" id="GO:0046872">
    <property type="term" value="F:metal ion binding"/>
    <property type="evidence" value="ECO:0007669"/>
    <property type="project" value="UniProtKB-KW"/>
</dbReference>